<protein>
    <submittedName>
        <fullName evidence="1">Uncharacterized protein</fullName>
    </submittedName>
</protein>
<proteinExistence type="predicted"/>
<reference evidence="1" key="2">
    <citation type="submission" date="2020-11" db="EMBL/GenBank/DDBJ databases">
        <authorList>
            <person name="McCartney M.A."/>
            <person name="Auch B."/>
            <person name="Kono T."/>
            <person name="Mallez S."/>
            <person name="Becker A."/>
            <person name="Gohl D.M."/>
            <person name="Silverstein K.A.T."/>
            <person name="Koren S."/>
            <person name="Bechman K.B."/>
            <person name="Herman A."/>
            <person name="Abrahante J.E."/>
            <person name="Garbe J."/>
        </authorList>
    </citation>
    <scope>NUCLEOTIDE SEQUENCE</scope>
    <source>
        <strain evidence="1">Duluth1</strain>
        <tissue evidence="1">Whole animal</tissue>
    </source>
</reference>
<evidence type="ECO:0000313" key="1">
    <source>
        <dbReference type="EMBL" id="KAH3717517.1"/>
    </source>
</evidence>
<name>A0A9D4C5H3_DREPO</name>
<evidence type="ECO:0000313" key="2">
    <source>
        <dbReference type="Proteomes" id="UP000828390"/>
    </source>
</evidence>
<sequence length="55" mass="6624">MVLVCNTSEERTPLRRKTLKKAKRVRPTRQEKQQIFREILLSDVRELKKFIAPLM</sequence>
<comment type="caution">
    <text evidence="1">The sequence shown here is derived from an EMBL/GenBank/DDBJ whole genome shotgun (WGS) entry which is preliminary data.</text>
</comment>
<accession>A0A9D4C5H3</accession>
<keyword evidence="2" id="KW-1185">Reference proteome</keyword>
<dbReference type="AlphaFoldDB" id="A0A9D4C5H3"/>
<reference evidence="1" key="1">
    <citation type="journal article" date="2019" name="bioRxiv">
        <title>The Genome of the Zebra Mussel, Dreissena polymorpha: A Resource for Invasive Species Research.</title>
        <authorList>
            <person name="McCartney M.A."/>
            <person name="Auch B."/>
            <person name="Kono T."/>
            <person name="Mallez S."/>
            <person name="Zhang Y."/>
            <person name="Obille A."/>
            <person name="Becker A."/>
            <person name="Abrahante J.E."/>
            <person name="Garbe J."/>
            <person name="Badalamenti J.P."/>
            <person name="Herman A."/>
            <person name="Mangelson H."/>
            <person name="Liachko I."/>
            <person name="Sullivan S."/>
            <person name="Sone E.D."/>
            <person name="Koren S."/>
            <person name="Silverstein K.A.T."/>
            <person name="Beckman K.B."/>
            <person name="Gohl D.M."/>
        </authorList>
    </citation>
    <scope>NUCLEOTIDE SEQUENCE</scope>
    <source>
        <strain evidence="1">Duluth1</strain>
        <tissue evidence="1">Whole animal</tissue>
    </source>
</reference>
<dbReference type="Proteomes" id="UP000828390">
    <property type="component" value="Unassembled WGS sequence"/>
</dbReference>
<gene>
    <name evidence="1" type="ORF">DPMN_060307</name>
</gene>
<organism evidence="1 2">
    <name type="scientific">Dreissena polymorpha</name>
    <name type="common">Zebra mussel</name>
    <name type="synonym">Mytilus polymorpha</name>
    <dbReference type="NCBI Taxonomy" id="45954"/>
    <lineage>
        <taxon>Eukaryota</taxon>
        <taxon>Metazoa</taxon>
        <taxon>Spiralia</taxon>
        <taxon>Lophotrochozoa</taxon>
        <taxon>Mollusca</taxon>
        <taxon>Bivalvia</taxon>
        <taxon>Autobranchia</taxon>
        <taxon>Heteroconchia</taxon>
        <taxon>Euheterodonta</taxon>
        <taxon>Imparidentia</taxon>
        <taxon>Neoheterodontei</taxon>
        <taxon>Myida</taxon>
        <taxon>Dreissenoidea</taxon>
        <taxon>Dreissenidae</taxon>
        <taxon>Dreissena</taxon>
    </lineage>
</organism>
<dbReference type="EMBL" id="JAIWYP010000013">
    <property type="protein sequence ID" value="KAH3717517.1"/>
    <property type="molecule type" value="Genomic_DNA"/>
</dbReference>